<gene>
    <name evidence="1" type="ORF">KCG44_02440</name>
</gene>
<dbReference type="PANTHER" id="PTHR33639">
    <property type="entry name" value="THIOL-DISULFIDE OXIDOREDUCTASE DCC"/>
    <property type="match status" value="1"/>
</dbReference>
<sequence>MTAACYPDDPGGSLSEDASVPIFDQSRALFVFDGHCAFCSAAAAFVLRYDRAHRINLTPAQSPLGTALYNHYALRTDDYETNLLIEHGKLLTKADASIRLFELLGGIWRIAAIGRLLPRAMRDALYKMIARNRMRIAGRREQCFLPTAAQRARFIGL</sequence>
<accession>A0ABS6SBA6</accession>
<dbReference type="RefSeq" id="WP_218443990.1">
    <property type="nucleotide sequence ID" value="NZ_JAGSPA010000001.1"/>
</dbReference>
<name>A0ABS6SBA6_9SPHN</name>
<organism evidence="1 2">
    <name type="scientific">Pacificimonas pallii</name>
    <dbReference type="NCBI Taxonomy" id="2827236"/>
    <lineage>
        <taxon>Bacteria</taxon>
        <taxon>Pseudomonadati</taxon>
        <taxon>Pseudomonadota</taxon>
        <taxon>Alphaproteobacteria</taxon>
        <taxon>Sphingomonadales</taxon>
        <taxon>Sphingosinicellaceae</taxon>
        <taxon>Pacificimonas</taxon>
    </lineage>
</organism>
<dbReference type="PANTHER" id="PTHR33639:SF2">
    <property type="entry name" value="DUF393 DOMAIN-CONTAINING PROTEIN"/>
    <property type="match status" value="1"/>
</dbReference>
<protein>
    <submittedName>
        <fullName evidence="1">DUF393 domain-containing protein</fullName>
    </submittedName>
</protein>
<dbReference type="Proteomes" id="UP000722336">
    <property type="component" value="Unassembled WGS sequence"/>
</dbReference>
<dbReference type="EMBL" id="JAGSPA010000001">
    <property type="protein sequence ID" value="MBV7255640.1"/>
    <property type="molecule type" value="Genomic_DNA"/>
</dbReference>
<dbReference type="InterPro" id="IPR052927">
    <property type="entry name" value="DCC_oxidoreductase"/>
</dbReference>
<comment type="caution">
    <text evidence="1">The sequence shown here is derived from an EMBL/GenBank/DDBJ whole genome shotgun (WGS) entry which is preliminary data.</text>
</comment>
<dbReference type="InterPro" id="IPR007263">
    <property type="entry name" value="DCC1-like"/>
</dbReference>
<dbReference type="Pfam" id="PF04134">
    <property type="entry name" value="DCC1-like"/>
    <property type="match status" value="1"/>
</dbReference>
<proteinExistence type="predicted"/>
<keyword evidence="2" id="KW-1185">Reference proteome</keyword>
<reference evidence="1 2" key="1">
    <citation type="submission" date="2021-04" db="EMBL/GenBank/DDBJ databases">
        <authorList>
            <person name="Pira H."/>
            <person name="Risdian C."/>
            <person name="Wink J."/>
        </authorList>
    </citation>
    <scope>NUCLEOTIDE SEQUENCE [LARGE SCALE GENOMIC DNA]</scope>
    <source>
        <strain evidence="1 2">WHA3</strain>
    </source>
</reference>
<evidence type="ECO:0000313" key="1">
    <source>
        <dbReference type="EMBL" id="MBV7255640.1"/>
    </source>
</evidence>
<evidence type="ECO:0000313" key="2">
    <source>
        <dbReference type="Proteomes" id="UP000722336"/>
    </source>
</evidence>